<protein>
    <recommendedName>
        <fullName evidence="2">CCHC-type domain-containing protein</fullName>
    </recommendedName>
</protein>
<reference evidence="1" key="1">
    <citation type="submission" date="2015-07" db="EMBL/GenBank/DDBJ databases">
        <title>Adaptation to a free-living lifestyle via gene acquisitions in the diplomonad Trepomonas sp. PC1.</title>
        <authorList>
            <person name="Xu F."/>
            <person name="Jerlstrom-Hultqvist J."/>
            <person name="Kolisko M."/>
            <person name="Simpson A.G.B."/>
            <person name="Roger A.J."/>
            <person name="Svard S.G."/>
            <person name="Andersson J.O."/>
        </authorList>
    </citation>
    <scope>NUCLEOTIDE SEQUENCE</scope>
    <source>
        <strain evidence="1">PC1</strain>
    </source>
</reference>
<proteinExistence type="predicted"/>
<feature type="non-terminal residue" evidence="1">
    <location>
        <position position="1"/>
    </location>
</feature>
<gene>
    <name evidence="1" type="ORF">TPC1_15768</name>
</gene>
<organism evidence="1">
    <name type="scientific">Trepomonas sp. PC1</name>
    <dbReference type="NCBI Taxonomy" id="1076344"/>
    <lineage>
        <taxon>Eukaryota</taxon>
        <taxon>Metamonada</taxon>
        <taxon>Diplomonadida</taxon>
        <taxon>Hexamitidae</taxon>
        <taxon>Hexamitinae</taxon>
        <taxon>Trepomonas</taxon>
    </lineage>
</organism>
<sequence>SISSENDQIASSPKEESTLAVTFKRSYTQHQNKRYFDTQISEKCEICSRQHQTSDCPEREKRKCYYCGESTHTADRCKLNHCCYCSKNHQDCTNLNELRKNYSNFCFRCGQLHTGLICCVENNQSQKRFCVFCGNTHSVYRCNRIKGRLYFNRQQRYEIMDYFYGK</sequence>
<dbReference type="EMBL" id="GDID01004279">
    <property type="protein sequence ID" value="JAP92327.1"/>
    <property type="molecule type" value="Transcribed_RNA"/>
</dbReference>
<evidence type="ECO:0008006" key="2">
    <source>
        <dbReference type="Google" id="ProtNLM"/>
    </source>
</evidence>
<name>A0A146K6T3_9EUKA</name>
<dbReference type="AlphaFoldDB" id="A0A146K6T3"/>
<accession>A0A146K6T3</accession>
<evidence type="ECO:0000313" key="1">
    <source>
        <dbReference type="EMBL" id="JAP92327.1"/>
    </source>
</evidence>